<reference evidence="1" key="1">
    <citation type="submission" date="2022-10" db="EMBL/GenBank/DDBJ databases">
        <title>The WGS of Solirubrobacter sp. CPCC 204708.</title>
        <authorList>
            <person name="Jiang Z."/>
        </authorList>
    </citation>
    <scope>NUCLEOTIDE SEQUENCE</scope>
    <source>
        <strain evidence="1">CPCC 204708</strain>
    </source>
</reference>
<accession>A0ABT4RQ85</accession>
<organism evidence="1 2">
    <name type="scientific">Solirubrobacter deserti</name>
    <dbReference type="NCBI Taxonomy" id="2282478"/>
    <lineage>
        <taxon>Bacteria</taxon>
        <taxon>Bacillati</taxon>
        <taxon>Actinomycetota</taxon>
        <taxon>Thermoleophilia</taxon>
        <taxon>Solirubrobacterales</taxon>
        <taxon>Solirubrobacteraceae</taxon>
        <taxon>Solirubrobacter</taxon>
    </lineage>
</organism>
<name>A0ABT4RQ85_9ACTN</name>
<evidence type="ECO:0008006" key="3">
    <source>
        <dbReference type="Google" id="ProtNLM"/>
    </source>
</evidence>
<dbReference type="EMBL" id="JAPCID010000040">
    <property type="protein sequence ID" value="MDA0140451.1"/>
    <property type="molecule type" value="Genomic_DNA"/>
</dbReference>
<gene>
    <name evidence="1" type="ORF">OJ962_23335</name>
</gene>
<dbReference type="RefSeq" id="WP_202957568.1">
    <property type="nucleotide sequence ID" value="NZ_JAPCID010000040.1"/>
</dbReference>
<keyword evidence="2" id="KW-1185">Reference proteome</keyword>
<comment type="caution">
    <text evidence="1">The sequence shown here is derived from an EMBL/GenBank/DDBJ whole genome shotgun (WGS) entry which is preliminary data.</text>
</comment>
<evidence type="ECO:0000313" key="1">
    <source>
        <dbReference type="EMBL" id="MDA0140451.1"/>
    </source>
</evidence>
<evidence type="ECO:0000313" key="2">
    <source>
        <dbReference type="Proteomes" id="UP001147700"/>
    </source>
</evidence>
<protein>
    <recommendedName>
        <fullName evidence="3">GNAT family N-acetyltransferase</fullName>
    </recommendedName>
</protein>
<proteinExistence type="predicted"/>
<dbReference type="Proteomes" id="UP001147700">
    <property type="component" value="Unassembled WGS sequence"/>
</dbReference>
<sequence length="86" mass="9113">MSALATHLAPTVVIRAARGSDGPALRRLAELDSREVPTGDVLIAEADDELVAALSVDTGEKVADPFRRTADVVDLLAYRARGLRTS</sequence>